<dbReference type="InterPro" id="IPR011611">
    <property type="entry name" value="PfkB_dom"/>
</dbReference>
<dbReference type="EMBL" id="CAEZYV010000083">
    <property type="protein sequence ID" value="CAB4738326.1"/>
    <property type="molecule type" value="Genomic_DNA"/>
</dbReference>
<keyword evidence="2" id="KW-0418">Kinase</keyword>
<organism evidence="4">
    <name type="scientific">freshwater metagenome</name>
    <dbReference type="NCBI Taxonomy" id="449393"/>
    <lineage>
        <taxon>unclassified sequences</taxon>
        <taxon>metagenomes</taxon>
        <taxon>ecological metagenomes</taxon>
    </lineage>
</organism>
<evidence type="ECO:0000313" key="4">
    <source>
        <dbReference type="EMBL" id="CAB4738326.1"/>
    </source>
</evidence>
<sequence>MKSPANKILCIGDIMLDVTVLLNRPIVEGLETRAKISTQGGGAAANVASWLAYASTPSFLIVRIGEDAAGQTLISELDAYGVEHLDRIIPDSNTGVVVVVVGPDGERTMFPDSGANSGLGLSDLPDLSQFAAVYLSAYSLINSESRAGVIEIIKAINAAGLRIILDPATVGVLMEVGVETANDWLTFIDTIILNEEESHFLTGKENPVDAASKLLTKVNTVVIKRGSNGALGQHRGDQLIQVAAKKTTVINTTGAGDAFAAGFIKVWANNGPLIDALESGADLAAKCVALIGARPLVDTESLPTN</sequence>
<dbReference type="InterPro" id="IPR029056">
    <property type="entry name" value="Ribokinase-like"/>
</dbReference>
<evidence type="ECO:0000256" key="1">
    <source>
        <dbReference type="ARBA" id="ARBA00022679"/>
    </source>
</evidence>
<accession>A0A6J6STN2</accession>
<protein>
    <submittedName>
        <fullName evidence="4">Unannotated protein</fullName>
    </submittedName>
</protein>
<evidence type="ECO:0000256" key="2">
    <source>
        <dbReference type="ARBA" id="ARBA00022777"/>
    </source>
</evidence>
<proteinExistence type="predicted"/>
<dbReference type="PROSITE" id="PS00584">
    <property type="entry name" value="PFKB_KINASES_2"/>
    <property type="match status" value="1"/>
</dbReference>
<keyword evidence="1" id="KW-0808">Transferase</keyword>
<dbReference type="InterPro" id="IPR002173">
    <property type="entry name" value="Carboh/pur_kinase_PfkB_CS"/>
</dbReference>
<evidence type="ECO:0000259" key="3">
    <source>
        <dbReference type="Pfam" id="PF00294"/>
    </source>
</evidence>
<dbReference type="Gene3D" id="3.40.1190.20">
    <property type="match status" value="1"/>
</dbReference>
<dbReference type="PANTHER" id="PTHR10584">
    <property type="entry name" value="SUGAR KINASE"/>
    <property type="match status" value="1"/>
</dbReference>
<dbReference type="AlphaFoldDB" id="A0A6J6STN2"/>
<dbReference type="Pfam" id="PF00294">
    <property type="entry name" value="PfkB"/>
    <property type="match status" value="1"/>
</dbReference>
<gene>
    <name evidence="4" type="ORF">UFOPK2788_00639</name>
</gene>
<reference evidence="4" key="1">
    <citation type="submission" date="2020-05" db="EMBL/GenBank/DDBJ databases">
        <authorList>
            <person name="Chiriac C."/>
            <person name="Salcher M."/>
            <person name="Ghai R."/>
            <person name="Kavagutti S V."/>
        </authorList>
    </citation>
    <scope>NUCLEOTIDE SEQUENCE</scope>
</reference>
<dbReference type="GO" id="GO:0016301">
    <property type="term" value="F:kinase activity"/>
    <property type="evidence" value="ECO:0007669"/>
    <property type="project" value="UniProtKB-KW"/>
</dbReference>
<dbReference type="PANTHER" id="PTHR10584:SF167">
    <property type="entry name" value="PFKB DOMAIN PROTEIN"/>
    <property type="match status" value="1"/>
</dbReference>
<dbReference type="SUPFAM" id="SSF53613">
    <property type="entry name" value="Ribokinase-like"/>
    <property type="match status" value="1"/>
</dbReference>
<name>A0A6J6STN2_9ZZZZ</name>
<feature type="domain" description="Carbohydrate kinase PfkB" evidence="3">
    <location>
        <begin position="6"/>
        <end position="295"/>
    </location>
</feature>